<feature type="region of interest" description="Disordered" evidence="7">
    <location>
        <begin position="1"/>
        <end position="24"/>
    </location>
</feature>
<dbReference type="InterPro" id="IPR016163">
    <property type="entry name" value="Ald_DH_C"/>
</dbReference>
<dbReference type="PANTHER" id="PTHR42804:SF1">
    <property type="entry name" value="ALDEHYDE DEHYDROGENASE-RELATED"/>
    <property type="match status" value="1"/>
</dbReference>
<dbReference type="Gene3D" id="3.40.309.10">
    <property type="entry name" value="Aldehyde Dehydrogenase, Chain A, domain 2"/>
    <property type="match status" value="1"/>
</dbReference>
<dbReference type="InterPro" id="IPR029510">
    <property type="entry name" value="Ald_DH_CS_GLU"/>
</dbReference>
<dbReference type="STRING" id="504805.SAMN05421505_113184"/>
<evidence type="ECO:0000256" key="6">
    <source>
        <dbReference type="RuleBase" id="RU003345"/>
    </source>
</evidence>
<proteinExistence type="inferred from homology"/>
<name>A0A1G8B7D0_9ACTN</name>
<dbReference type="Gene3D" id="3.40.605.10">
    <property type="entry name" value="Aldehyde Dehydrogenase, Chain A, domain 1"/>
    <property type="match status" value="1"/>
</dbReference>
<feature type="domain" description="Aldehyde dehydrogenase" evidence="8">
    <location>
        <begin position="51"/>
        <end position="498"/>
    </location>
</feature>
<dbReference type="PROSITE" id="PS00687">
    <property type="entry name" value="ALDEHYDE_DEHYDR_GLU"/>
    <property type="match status" value="1"/>
</dbReference>
<dbReference type="FunFam" id="3.40.605.10:FF:000007">
    <property type="entry name" value="NAD/NADP-dependent betaine aldehyde dehydrogenase"/>
    <property type="match status" value="1"/>
</dbReference>
<protein>
    <recommendedName>
        <fullName evidence="3">aldehyde dehydrogenase (NAD(+))</fullName>
        <ecNumber evidence="3">1.2.1.3</ecNumber>
    </recommendedName>
</protein>
<dbReference type="InterPro" id="IPR016162">
    <property type="entry name" value="Ald_DH_N"/>
</dbReference>
<dbReference type="SUPFAM" id="SSF53720">
    <property type="entry name" value="ALDH-like"/>
    <property type="match status" value="1"/>
</dbReference>
<dbReference type="EC" id="1.2.1.3" evidence="3"/>
<dbReference type="EMBL" id="FNCN01000013">
    <property type="protein sequence ID" value="SDH29078.1"/>
    <property type="molecule type" value="Genomic_DNA"/>
</dbReference>
<keyword evidence="2 6" id="KW-0560">Oxidoreductase</keyword>
<evidence type="ECO:0000313" key="10">
    <source>
        <dbReference type="Proteomes" id="UP000198923"/>
    </source>
</evidence>
<dbReference type="Pfam" id="PF00171">
    <property type="entry name" value="Aldedh"/>
    <property type="match status" value="1"/>
</dbReference>
<evidence type="ECO:0000256" key="1">
    <source>
        <dbReference type="ARBA" id="ARBA00009986"/>
    </source>
</evidence>
<evidence type="ECO:0000256" key="3">
    <source>
        <dbReference type="ARBA" id="ARBA00024226"/>
    </source>
</evidence>
<sequence>MPEPTTPELTRSPPGSGTGGTIAGDGWLGRAPCLIDGERIEPAGALTAAVTAVVDPYTGQTVGDVADAGPELVGHAVHAARRAAPAWAATPASERARVLERAAALLLDRGPSLARLVTREMGMPVTLAEATQGELPARVLASFAEATRRFGWVEDADGAELRHVPLGVVAAITPWNMPVYQIVAKVGAALAAGNTVVLKPSELTPFDAVVLVGLFGDAGLPPGALNLVQGGAATGACLVNRPEVAHVSFTGGVAAGKAVASAAGARLASVTLELGGKSPAVLLPDADLAHAVPAVLRSALVNSGQACNATTRLVVPAARAGEIEELLAAALAQVAPGDPRRRDVNFGPLVSGRQRARVRAFIADALACGARPVEHEDIDVPRCGFFVAPRVFTDVPEEAKVLREEVFGPVVVVQTYTDEAEALKVAGDTDYGLSAEVWSADTERAAAFGRALRVGQVKVNGVRTRERPAVPFGGFGLSGFGRELGRAGIAELTAVTAVLR</sequence>
<evidence type="ECO:0000259" key="8">
    <source>
        <dbReference type="Pfam" id="PF00171"/>
    </source>
</evidence>
<dbReference type="PANTHER" id="PTHR42804">
    <property type="entry name" value="ALDEHYDE DEHYDROGENASE"/>
    <property type="match status" value="1"/>
</dbReference>
<evidence type="ECO:0000256" key="4">
    <source>
        <dbReference type="ARBA" id="ARBA00049194"/>
    </source>
</evidence>
<evidence type="ECO:0000313" key="9">
    <source>
        <dbReference type="EMBL" id="SDH29078.1"/>
    </source>
</evidence>
<dbReference type="GO" id="GO:0004029">
    <property type="term" value="F:aldehyde dehydrogenase (NAD+) activity"/>
    <property type="evidence" value="ECO:0007669"/>
    <property type="project" value="UniProtKB-EC"/>
</dbReference>
<accession>A0A1G8B7D0</accession>
<dbReference type="AlphaFoldDB" id="A0A1G8B7D0"/>
<gene>
    <name evidence="9" type="ORF">SAMN05421505_113184</name>
</gene>
<dbReference type="InterPro" id="IPR016160">
    <property type="entry name" value="Ald_DH_CS_CYS"/>
</dbReference>
<keyword evidence="10" id="KW-1185">Reference proteome</keyword>
<dbReference type="RefSeq" id="WP_093171301.1">
    <property type="nucleotide sequence ID" value="NZ_FNCN01000013.1"/>
</dbReference>
<dbReference type="PROSITE" id="PS00070">
    <property type="entry name" value="ALDEHYDE_DEHYDR_CYS"/>
    <property type="match status" value="1"/>
</dbReference>
<comment type="similarity">
    <text evidence="1 6">Belongs to the aldehyde dehydrogenase family.</text>
</comment>
<dbReference type="InterPro" id="IPR015590">
    <property type="entry name" value="Aldehyde_DH_dom"/>
</dbReference>
<dbReference type="OrthoDB" id="6882680at2"/>
<evidence type="ECO:0000256" key="5">
    <source>
        <dbReference type="PROSITE-ProRule" id="PRU10007"/>
    </source>
</evidence>
<evidence type="ECO:0000256" key="7">
    <source>
        <dbReference type="SAM" id="MobiDB-lite"/>
    </source>
</evidence>
<reference evidence="9 10" key="1">
    <citation type="submission" date="2016-10" db="EMBL/GenBank/DDBJ databases">
        <authorList>
            <person name="de Groot N.N."/>
        </authorList>
    </citation>
    <scope>NUCLEOTIDE SEQUENCE [LARGE SCALE GENOMIC DNA]</scope>
    <source>
        <strain evidence="9 10">CPCC 201354</strain>
    </source>
</reference>
<evidence type="ECO:0000256" key="2">
    <source>
        <dbReference type="ARBA" id="ARBA00023002"/>
    </source>
</evidence>
<dbReference type="Proteomes" id="UP000198923">
    <property type="component" value="Unassembled WGS sequence"/>
</dbReference>
<organism evidence="9 10">
    <name type="scientific">Sinosporangium album</name>
    <dbReference type="NCBI Taxonomy" id="504805"/>
    <lineage>
        <taxon>Bacteria</taxon>
        <taxon>Bacillati</taxon>
        <taxon>Actinomycetota</taxon>
        <taxon>Actinomycetes</taxon>
        <taxon>Streptosporangiales</taxon>
        <taxon>Streptosporangiaceae</taxon>
        <taxon>Sinosporangium</taxon>
    </lineage>
</organism>
<feature type="active site" evidence="5">
    <location>
        <position position="273"/>
    </location>
</feature>
<dbReference type="InterPro" id="IPR016161">
    <property type="entry name" value="Ald_DH/histidinol_DH"/>
</dbReference>
<comment type="catalytic activity">
    <reaction evidence="4">
        <text>an aldehyde + NAD(+) + H2O = a carboxylate + NADH + 2 H(+)</text>
        <dbReference type="Rhea" id="RHEA:16185"/>
        <dbReference type="ChEBI" id="CHEBI:15377"/>
        <dbReference type="ChEBI" id="CHEBI:15378"/>
        <dbReference type="ChEBI" id="CHEBI:17478"/>
        <dbReference type="ChEBI" id="CHEBI:29067"/>
        <dbReference type="ChEBI" id="CHEBI:57540"/>
        <dbReference type="ChEBI" id="CHEBI:57945"/>
        <dbReference type="EC" id="1.2.1.3"/>
    </reaction>
</comment>